<dbReference type="AlphaFoldDB" id="A0A5P1WZJ9"/>
<feature type="transmembrane region" description="Helical" evidence="5">
    <location>
        <begin position="245"/>
        <end position="264"/>
    </location>
</feature>
<feature type="transmembrane region" description="Helical" evidence="5">
    <location>
        <begin position="171"/>
        <end position="191"/>
    </location>
</feature>
<dbReference type="Proteomes" id="UP000325295">
    <property type="component" value="Chromosome"/>
</dbReference>
<dbReference type="CDD" id="cd00400">
    <property type="entry name" value="Voltage_gated_ClC"/>
    <property type="match status" value="1"/>
</dbReference>
<dbReference type="Gene3D" id="1.10.3080.10">
    <property type="entry name" value="Clc chloride channel"/>
    <property type="match status" value="1"/>
</dbReference>
<reference evidence="6 7" key="1">
    <citation type="submission" date="2019-09" db="EMBL/GenBank/DDBJ databases">
        <title>Complete Genome Sequence of Lactobacillus nenjiangensis SH-Y15, isolated from sauerkraut.</title>
        <authorList>
            <person name="Yang H."/>
        </authorList>
    </citation>
    <scope>NUCLEOTIDE SEQUENCE [LARGE SCALE GENOMIC DNA]</scope>
    <source>
        <strain evidence="6 7">SH-Y15</strain>
    </source>
</reference>
<keyword evidence="4 5" id="KW-0472">Membrane</keyword>
<gene>
    <name evidence="6" type="ORF">F0161_03745</name>
</gene>
<feature type="transmembrane region" description="Helical" evidence="5">
    <location>
        <begin position="38"/>
        <end position="58"/>
    </location>
</feature>
<evidence type="ECO:0000256" key="3">
    <source>
        <dbReference type="ARBA" id="ARBA00022989"/>
    </source>
</evidence>
<dbReference type="GO" id="GO:0016020">
    <property type="term" value="C:membrane"/>
    <property type="evidence" value="ECO:0007669"/>
    <property type="project" value="UniProtKB-SubCell"/>
</dbReference>
<dbReference type="InterPro" id="IPR014743">
    <property type="entry name" value="Cl-channel_core"/>
</dbReference>
<organism evidence="6 7">
    <name type="scientific">Paucilactobacillus nenjiangensis</name>
    <dbReference type="NCBI Taxonomy" id="1296540"/>
    <lineage>
        <taxon>Bacteria</taxon>
        <taxon>Bacillati</taxon>
        <taxon>Bacillota</taxon>
        <taxon>Bacilli</taxon>
        <taxon>Lactobacillales</taxon>
        <taxon>Lactobacillaceae</taxon>
        <taxon>Paucilactobacillus</taxon>
    </lineage>
</organism>
<evidence type="ECO:0000313" key="7">
    <source>
        <dbReference type="Proteomes" id="UP000325295"/>
    </source>
</evidence>
<keyword evidence="3 5" id="KW-1133">Transmembrane helix</keyword>
<dbReference type="SUPFAM" id="SSF81340">
    <property type="entry name" value="Clc chloride channel"/>
    <property type="match status" value="1"/>
</dbReference>
<evidence type="ECO:0000256" key="4">
    <source>
        <dbReference type="ARBA" id="ARBA00023136"/>
    </source>
</evidence>
<protein>
    <submittedName>
        <fullName evidence="6">Chloride channel protein</fullName>
    </submittedName>
</protein>
<evidence type="ECO:0000256" key="2">
    <source>
        <dbReference type="ARBA" id="ARBA00022692"/>
    </source>
</evidence>
<proteinExistence type="predicted"/>
<accession>A0A5P1WZJ9</accession>
<feature type="transmembrane region" description="Helical" evidence="5">
    <location>
        <begin position="315"/>
        <end position="332"/>
    </location>
</feature>
<dbReference type="OrthoDB" id="2729535at2"/>
<feature type="transmembrane region" description="Helical" evidence="5">
    <location>
        <begin position="211"/>
        <end position="233"/>
    </location>
</feature>
<comment type="subcellular location">
    <subcellularLocation>
        <location evidence="1">Membrane</location>
        <topology evidence="1">Multi-pass membrane protein</topology>
    </subcellularLocation>
</comment>
<feature type="transmembrane region" description="Helical" evidence="5">
    <location>
        <begin position="338"/>
        <end position="359"/>
    </location>
</feature>
<dbReference type="InterPro" id="IPR001807">
    <property type="entry name" value="ClC"/>
</dbReference>
<dbReference type="Pfam" id="PF00654">
    <property type="entry name" value="Voltage_CLC"/>
    <property type="match status" value="1"/>
</dbReference>
<feature type="transmembrane region" description="Helical" evidence="5">
    <location>
        <begin position="5"/>
        <end position="26"/>
    </location>
</feature>
<dbReference type="RefSeq" id="WP_150203752.1">
    <property type="nucleotide sequence ID" value="NZ_CP043939.1"/>
</dbReference>
<name>A0A5P1WZJ9_9LACO</name>
<feature type="transmembrane region" description="Helical" evidence="5">
    <location>
        <begin position="366"/>
        <end position="386"/>
    </location>
</feature>
<evidence type="ECO:0000256" key="5">
    <source>
        <dbReference type="SAM" id="Phobius"/>
    </source>
</evidence>
<dbReference type="EMBL" id="CP043939">
    <property type="protein sequence ID" value="QER67072.1"/>
    <property type="molecule type" value="Genomic_DNA"/>
</dbReference>
<keyword evidence="2 5" id="KW-0812">Transmembrane</keyword>
<dbReference type="GO" id="GO:0015108">
    <property type="term" value="F:chloride transmembrane transporter activity"/>
    <property type="evidence" value="ECO:0007669"/>
    <property type="project" value="InterPro"/>
</dbReference>
<keyword evidence="7" id="KW-1185">Reference proteome</keyword>
<sequence>MKQFLFGYGLILSALIGALLAGFYWLQNALIELFWPTIGARPVINLLIVLVIGAIILVTQRLWGTLPQNIIKIRVQLKTTGSVDYRRVLLQLLVPAIILVSGTSLGPEATLVSSTVLYGVWMAEKLNYVTHHFQSADTRARLQMLVVPHRYLQSLSVADWKNQFPSKLIRNALIGIFFTNMLIWFAIGFHISGLPSLVMHIGVSHWQSNELWLFGPILAVSYGLGTVIEWLLVHLKWLIANRFTNPLILVTVGGAAIYLCGLLVPEVLFSGQHNFHLFATNWPNQAGITLLGVAILKLILTAISQSTGWLGGDIFPVLFAATNFGFAISYLLPNSDQIFVVTLFVMGMATAILKSPLLVGSLMGILYVPTNLIGIVVLATLLMMLLKRTNKILAWIGKLKFSFPWPKWNAIKSKD</sequence>
<dbReference type="KEGG" id="lnn:F0161_03745"/>
<evidence type="ECO:0000313" key="6">
    <source>
        <dbReference type="EMBL" id="QER67072.1"/>
    </source>
</evidence>
<evidence type="ECO:0000256" key="1">
    <source>
        <dbReference type="ARBA" id="ARBA00004141"/>
    </source>
</evidence>